<name>A0A9X3B2H0_9PSED</name>
<sequence length="89" mass="9683">MLNQTDTHVVAALSAIGLNERDHLWAQRACLVLFESQNESIVACAVNALGQLGELDRNTVLPALTRVKNRFPSLETTVARTLGEIARVA</sequence>
<evidence type="ECO:0008006" key="3">
    <source>
        <dbReference type="Google" id="ProtNLM"/>
    </source>
</evidence>
<reference evidence="1" key="2">
    <citation type="journal article" date="2023" name="mSystems">
        <title>Charting the Lipopeptidome of Nonpathogenic Pseudomonas.</title>
        <authorList>
            <person name="Cesa-Luna C."/>
            <person name="Geudens N."/>
            <person name="Girard L."/>
            <person name="De Roo V."/>
            <person name="Maklad H.R."/>
            <person name="Martins J.C."/>
            <person name="Hofte M."/>
            <person name="De Mot R."/>
        </authorList>
    </citation>
    <scope>NUCLEOTIDE SEQUENCE</scope>
    <source>
        <strain evidence="1">B1M3-32</strain>
    </source>
</reference>
<reference evidence="1" key="1">
    <citation type="submission" date="2022-09" db="EMBL/GenBank/DDBJ databases">
        <authorList>
            <person name="Cesa-Luna C."/>
            <person name="Girard L."/>
            <person name="Lood C."/>
            <person name="Hofte M."/>
            <person name="De Mot R."/>
        </authorList>
    </citation>
    <scope>NUCLEOTIDE SEQUENCE</scope>
    <source>
        <strain evidence="1">B1M3-32</strain>
    </source>
</reference>
<organism evidence="1 2">
    <name type="scientific">Pseudomonas koreensis</name>
    <dbReference type="NCBI Taxonomy" id="198620"/>
    <lineage>
        <taxon>Bacteria</taxon>
        <taxon>Pseudomonadati</taxon>
        <taxon>Pseudomonadota</taxon>
        <taxon>Gammaproteobacteria</taxon>
        <taxon>Pseudomonadales</taxon>
        <taxon>Pseudomonadaceae</taxon>
        <taxon>Pseudomonas</taxon>
    </lineage>
</organism>
<comment type="caution">
    <text evidence="1">The sequence shown here is derived from an EMBL/GenBank/DDBJ whole genome shotgun (WGS) entry which is preliminary data.</text>
</comment>
<dbReference type="EMBL" id="JAOSKY010000004">
    <property type="protein sequence ID" value="MCU7248237.1"/>
    <property type="molecule type" value="Genomic_DNA"/>
</dbReference>
<dbReference type="AlphaFoldDB" id="A0A9X3B2H0"/>
<protein>
    <recommendedName>
        <fullName evidence="3">HEAT repeat domain-containing protein</fullName>
    </recommendedName>
</protein>
<dbReference type="Proteomes" id="UP001139955">
    <property type="component" value="Unassembled WGS sequence"/>
</dbReference>
<evidence type="ECO:0000313" key="2">
    <source>
        <dbReference type="Proteomes" id="UP001139955"/>
    </source>
</evidence>
<keyword evidence="2" id="KW-1185">Reference proteome</keyword>
<proteinExistence type="predicted"/>
<dbReference type="RefSeq" id="WP_301621840.1">
    <property type="nucleotide sequence ID" value="NZ_JAOSKY010000004.1"/>
</dbReference>
<gene>
    <name evidence="1" type="ORF">OC940_10530</name>
</gene>
<accession>A0A9X3B2H0</accession>
<evidence type="ECO:0000313" key="1">
    <source>
        <dbReference type="EMBL" id="MCU7248237.1"/>
    </source>
</evidence>